<protein>
    <submittedName>
        <fullName evidence="1">Uncharacterized protein</fullName>
    </submittedName>
</protein>
<dbReference type="EMBL" id="JASPKZ010010323">
    <property type="protein sequence ID" value="KAJ9574423.1"/>
    <property type="molecule type" value="Genomic_DNA"/>
</dbReference>
<proteinExistence type="predicted"/>
<name>A0AAD8E242_DIPPU</name>
<dbReference type="Proteomes" id="UP001233999">
    <property type="component" value="Unassembled WGS sequence"/>
</dbReference>
<reference evidence="1" key="2">
    <citation type="submission" date="2023-05" db="EMBL/GenBank/DDBJ databases">
        <authorList>
            <person name="Fouks B."/>
        </authorList>
    </citation>
    <scope>NUCLEOTIDE SEQUENCE</scope>
    <source>
        <strain evidence="1">Stay&amp;Tobe</strain>
        <tissue evidence="1">Testes</tissue>
    </source>
</reference>
<gene>
    <name evidence="1" type="ORF">L9F63_025931</name>
</gene>
<reference evidence="1" key="1">
    <citation type="journal article" date="2023" name="IScience">
        <title>Live-bearing cockroach genome reveals convergent evolutionary mechanisms linked to viviparity in insects and beyond.</title>
        <authorList>
            <person name="Fouks B."/>
            <person name="Harrison M.C."/>
            <person name="Mikhailova A.A."/>
            <person name="Marchal E."/>
            <person name="English S."/>
            <person name="Carruthers M."/>
            <person name="Jennings E.C."/>
            <person name="Chiamaka E.L."/>
            <person name="Frigard R.A."/>
            <person name="Pippel M."/>
            <person name="Attardo G.M."/>
            <person name="Benoit J.B."/>
            <person name="Bornberg-Bauer E."/>
            <person name="Tobe S.S."/>
        </authorList>
    </citation>
    <scope>NUCLEOTIDE SEQUENCE</scope>
    <source>
        <strain evidence="1">Stay&amp;Tobe</strain>
    </source>
</reference>
<accession>A0AAD8E242</accession>
<sequence>KSTIKEFHQWKPWLKKDMILSETSRYFEFDEDERRTDTGLAAGTPALLDHVLTHPMTCSV</sequence>
<evidence type="ECO:0000313" key="2">
    <source>
        <dbReference type="Proteomes" id="UP001233999"/>
    </source>
</evidence>
<feature type="non-terminal residue" evidence="1">
    <location>
        <position position="1"/>
    </location>
</feature>
<keyword evidence="2" id="KW-1185">Reference proteome</keyword>
<evidence type="ECO:0000313" key="1">
    <source>
        <dbReference type="EMBL" id="KAJ9574423.1"/>
    </source>
</evidence>
<organism evidence="1 2">
    <name type="scientific">Diploptera punctata</name>
    <name type="common">Pacific beetle cockroach</name>
    <dbReference type="NCBI Taxonomy" id="6984"/>
    <lineage>
        <taxon>Eukaryota</taxon>
        <taxon>Metazoa</taxon>
        <taxon>Ecdysozoa</taxon>
        <taxon>Arthropoda</taxon>
        <taxon>Hexapoda</taxon>
        <taxon>Insecta</taxon>
        <taxon>Pterygota</taxon>
        <taxon>Neoptera</taxon>
        <taxon>Polyneoptera</taxon>
        <taxon>Dictyoptera</taxon>
        <taxon>Blattodea</taxon>
        <taxon>Blaberoidea</taxon>
        <taxon>Blaberidae</taxon>
        <taxon>Diplopterinae</taxon>
        <taxon>Diploptera</taxon>
    </lineage>
</organism>
<comment type="caution">
    <text evidence="1">The sequence shown here is derived from an EMBL/GenBank/DDBJ whole genome shotgun (WGS) entry which is preliminary data.</text>
</comment>
<dbReference type="AlphaFoldDB" id="A0AAD8E242"/>
<feature type="non-terminal residue" evidence="1">
    <location>
        <position position="60"/>
    </location>
</feature>